<sequence>MARDACDVCRAVLLPAACGAVTVTVPGRPPGLKSPCLYRHDLLALHSRQFNRFSLSVNRIPEKLVPRKFAMTTKVPDTKGCERCCVARNPYNGYNYLCGALPAGLFIMQWYDPLNKFLLLKSGCRSRWCISSGFSGCGATTLNNSLSSAGVVNLPTN</sequence>
<gene>
    <name evidence="2" type="primary">MAP4K5_1</name>
    <name evidence="2" type="ORF">FJT64_001405</name>
</gene>
<dbReference type="Pfam" id="PF00780">
    <property type="entry name" value="CNH"/>
    <property type="match status" value="1"/>
</dbReference>
<feature type="domain" description="CNH" evidence="1">
    <location>
        <begin position="33"/>
        <end position="122"/>
    </location>
</feature>
<accession>A0A6A4V4J6</accession>
<dbReference type="AlphaFoldDB" id="A0A6A4V4J6"/>
<keyword evidence="2" id="KW-0808">Transferase</keyword>
<comment type="caution">
    <text evidence="2">The sequence shown here is derived from an EMBL/GenBank/DDBJ whole genome shotgun (WGS) entry which is preliminary data.</text>
</comment>
<dbReference type="GO" id="GO:0016301">
    <property type="term" value="F:kinase activity"/>
    <property type="evidence" value="ECO:0007669"/>
    <property type="project" value="UniProtKB-KW"/>
</dbReference>
<keyword evidence="3" id="KW-1185">Reference proteome</keyword>
<protein>
    <submittedName>
        <fullName evidence="2">Mitogen-activated protein kinase kinase kinase kinase 5</fullName>
    </submittedName>
</protein>
<name>A0A6A4V4J6_AMPAM</name>
<evidence type="ECO:0000313" key="2">
    <source>
        <dbReference type="EMBL" id="KAF0288089.1"/>
    </source>
</evidence>
<organism evidence="2 3">
    <name type="scientific">Amphibalanus amphitrite</name>
    <name type="common">Striped barnacle</name>
    <name type="synonym">Balanus amphitrite</name>
    <dbReference type="NCBI Taxonomy" id="1232801"/>
    <lineage>
        <taxon>Eukaryota</taxon>
        <taxon>Metazoa</taxon>
        <taxon>Ecdysozoa</taxon>
        <taxon>Arthropoda</taxon>
        <taxon>Crustacea</taxon>
        <taxon>Multicrustacea</taxon>
        <taxon>Cirripedia</taxon>
        <taxon>Thoracica</taxon>
        <taxon>Thoracicalcarea</taxon>
        <taxon>Balanomorpha</taxon>
        <taxon>Balanoidea</taxon>
        <taxon>Balanidae</taxon>
        <taxon>Amphibalaninae</taxon>
        <taxon>Amphibalanus</taxon>
    </lineage>
</organism>
<dbReference type="EMBL" id="VIIS01002131">
    <property type="protein sequence ID" value="KAF0288089.1"/>
    <property type="molecule type" value="Genomic_DNA"/>
</dbReference>
<dbReference type="OrthoDB" id="8693905at2759"/>
<reference evidence="2 3" key="1">
    <citation type="submission" date="2019-07" db="EMBL/GenBank/DDBJ databases">
        <title>Draft genome assembly of a fouling barnacle, Amphibalanus amphitrite (Darwin, 1854): The first reference genome for Thecostraca.</title>
        <authorList>
            <person name="Kim W."/>
        </authorList>
    </citation>
    <scope>NUCLEOTIDE SEQUENCE [LARGE SCALE GENOMIC DNA]</scope>
    <source>
        <strain evidence="2">SNU_AA5</strain>
        <tissue evidence="2">Soma without cirri and trophi</tissue>
    </source>
</reference>
<evidence type="ECO:0000313" key="3">
    <source>
        <dbReference type="Proteomes" id="UP000440578"/>
    </source>
</evidence>
<dbReference type="Proteomes" id="UP000440578">
    <property type="component" value="Unassembled WGS sequence"/>
</dbReference>
<dbReference type="InterPro" id="IPR001180">
    <property type="entry name" value="CNH_dom"/>
</dbReference>
<keyword evidence="2" id="KW-0418">Kinase</keyword>
<proteinExistence type="predicted"/>
<evidence type="ECO:0000259" key="1">
    <source>
        <dbReference type="Pfam" id="PF00780"/>
    </source>
</evidence>